<dbReference type="OMA" id="NYNWITV"/>
<keyword evidence="1" id="KW-1133">Transmembrane helix</keyword>
<reference evidence="4" key="1">
    <citation type="journal article" date="2017" name="Nat. Ecol. Evol.">
        <title>Genome expansion and lineage-specific genetic innovations in the forest pathogenic fungi Armillaria.</title>
        <authorList>
            <person name="Sipos G."/>
            <person name="Prasanna A.N."/>
            <person name="Walter M.C."/>
            <person name="O'Connor E."/>
            <person name="Balint B."/>
            <person name="Krizsan K."/>
            <person name="Kiss B."/>
            <person name="Hess J."/>
            <person name="Varga T."/>
            <person name="Slot J."/>
            <person name="Riley R."/>
            <person name="Boka B."/>
            <person name="Rigling D."/>
            <person name="Barry K."/>
            <person name="Lee J."/>
            <person name="Mihaltcheva S."/>
            <person name="LaButti K."/>
            <person name="Lipzen A."/>
            <person name="Waldron R."/>
            <person name="Moloney N.M."/>
            <person name="Sperisen C."/>
            <person name="Kredics L."/>
            <person name="Vagvoelgyi C."/>
            <person name="Patrignani A."/>
            <person name="Fitzpatrick D."/>
            <person name="Nagy I."/>
            <person name="Doyle S."/>
            <person name="Anderson J.B."/>
            <person name="Grigoriev I.V."/>
            <person name="Gueldener U."/>
            <person name="Muensterkoetter M."/>
            <person name="Nagy L.G."/>
        </authorList>
    </citation>
    <scope>NUCLEOTIDE SEQUENCE [LARGE SCALE GENOMIC DNA]</scope>
    <source>
        <strain evidence="4">Ar21-2</strain>
    </source>
</reference>
<dbReference type="AlphaFoldDB" id="A0A2H3D1V7"/>
<evidence type="ECO:0000259" key="2">
    <source>
        <dbReference type="Pfam" id="PF20152"/>
    </source>
</evidence>
<dbReference type="InParanoid" id="A0A2H3D1V7"/>
<evidence type="ECO:0000313" key="4">
    <source>
        <dbReference type="Proteomes" id="UP000217790"/>
    </source>
</evidence>
<feature type="transmembrane region" description="Helical" evidence="1">
    <location>
        <begin position="89"/>
        <end position="110"/>
    </location>
</feature>
<dbReference type="PANTHER" id="PTHR40465:SF1">
    <property type="entry name" value="DUF6534 DOMAIN-CONTAINING PROTEIN"/>
    <property type="match status" value="1"/>
</dbReference>
<dbReference type="OrthoDB" id="2876528at2759"/>
<gene>
    <name evidence="3" type="ORF">ARMGADRAFT_1088220</name>
</gene>
<feature type="transmembrane region" description="Helical" evidence="1">
    <location>
        <begin position="17"/>
        <end position="39"/>
    </location>
</feature>
<organism evidence="3 4">
    <name type="scientific">Armillaria gallica</name>
    <name type="common">Bulbous honey fungus</name>
    <name type="synonym">Armillaria bulbosa</name>
    <dbReference type="NCBI Taxonomy" id="47427"/>
    <lineage>
        <taxon>Eukaryota</taxon>
        <taxon>Fungi</taxon>
        <taxon>Dikarya</taxon>
        <taxon>Basidiomycota</taxon>
        <taxon>Agaricomycotina</taxon>
        <taxon>Agaricomycetes</taxon>
        <taxon>Agaricomycetidae</taxon>
        <taxon>Agaricales</taxon>
        <taxon>Marasmiineae</taxon>
        <taxon>Physalacriaceae</taxon>
        <taxon>Armillaria</taxon>
    </lineage>
</organism>
<dbReference type="Pfam" id="PF20152">
    <property type="entry name" value="DUF6534"/>
    <property type="match status" value="1"/>
</dbReference>
<accession>A0A2H3D1V7</accession>
<dbReference type="Proteomes" id="UP000217790">
    <property type="component" value="Unassembled WGS sequence"/>
</dbReference>
<keyword evidence="1" id="KW-0472">Membrane</keyword>
<dbReference type="InterPro" id="IPR045339">
    <property type="entry name" value="DUF6534"/>
</dbReference>
<dbReference type="PANTHER" id="PTHR40465">
    <property type="entry name" value="CHROMOSOME 1, WHOLE GENOME SHOTGUN SEQUENCE"/>
    <property type="match status" value="1"/>
</dbReference>
<dbReference type="EMBL" id="KZ293696">
    <property type="protein sequence ID" value="PBK84768.1"/>
    <property type="molecule type" value="Genomic_DNA"/>
</dbReference>
<feature type="transmembrane region" description="Helical" evidence="1">
    <location>
        <begin position="51"/>
        <end position="69"/>
    </location>
</feature>
<proteinExistence type="predicted"/>
<keyword evidence="1" id="KW-0812">Transmembrane</keyword>
<feature type="domain" description="DUF6534" evidence="2">
    <location>
        <begin position="170"/>
        <end position="249"/>
    </location>
</feature>
<feature type="transmembrane region" description="Helical" evidence="1">
    <location>
        <begin position="196"/>
        <end position="221"/>
    </location>
</feature>
<feature type="transmembrane region" description="Helical" evidence="1">
    <location>
        <begin position="122"/>
        <end position="143"/>
    </location>
</feature>
<keyword evidence="4" id="KW-1185">Reference proteome</keyword>
<protein>
    <recommendedName>
        <fullName evidence="2">DUF6534 domain-containing protein</fullName>
    </recommendedName>
</protein>
<name>A0A2H3D1V7_ARMGA</name>
<evidence type="ECO:0000256" key="1">
    <source>
        <dbReference type="SAM" id="Phobius"/>
    </source>
</evidence>
<evidence type="ECO:0000313" key="3">
    <source>
        <dbReference type="EMBL" id="PBK84768.1"/>
    </source>
</evidence>
<sequence>MQPVPAGYPIAEVSGPYIVGCLLNWGLFGTLSVQLYLYYLAFPNDSRLLKYLVYGIYVIESVQTILVAHDTFAMFGYGFGDMDALTRLNYNWITVPITSAVAAGVAQVFYAYRIFVVSRSRIISIFIICISMTSSVAAMIAGISAFQAGVITKFNTRKISITIGIWCGASALCDIVIAICMTHYASSSLPDIFIDIIRLTIETGSVTAVVALLNFVLFIALPHQNSYMTFGVLVPKLYANTVYMVLNSRFQIIGGRDTYMSSTDMSVQTMMISDITSHSAEDKRPADGGQGRLPLVIMVSEEFNDTSYEMGQMNDSCMSLPT</sequence>
<feature type="transmembrane region" description="Helical" evidence="1">
    <location>
        <begin position="163"/>
        <end position="184"/>
    </location>
</feature>